<dbReference type="STRING" id="1185766.SAMN05216224_102412"/>
<dbReference type="OrthoDB" id="9810154at2"/>
<accession>A0A074U7Y0</accession>
<comment type="caution">
    <text evidence="1">The sequence shown here is derived from an EMBL/GenBank/DDBJ whole genome shotgun (WGS) entry which is preliminary data.</text>
</comment>
<reference evidence="1 2" key="1">
    <citation type="submission" date="2014-03" db="EMBL/GenBank/DDBJ databases">
        <title>The draft genome sequence of Thioclava dalianensis DLFJ1-1.</title>
        <authorList>
            <person name="Lai Q."/>
            <person name="Shao Z."/>
        </authorList>
    </citation>
    <scope>NUCLEOTIDE SEQUENCE [LARGE SCALE GENOMIC DNA]</scope>
    <source>
        <strain evidence="1 2">DLFJ1-1</strain>
    </source>
</reference>
<dbReference type="SMART" id="SM00855">
    <property type="entry name" value="PGAM"/>
    <property type="match status" value="1"/>
</dbReference>
<protein>
    <submittedName>
        <fullName evidence="1">Phosphoglycerate mutase</fullName>
    </submittedName>
</protein>
<dbReference type="CDD" id="cd07067">
    <property type="entry name" value="HP_PGM_like"/>
    <property type="match status" value="1"/>
</dbReference>
<evidence type="ECO:0000313" key="1">
    <source>
        <dbReference type="EMBL" id="KEP70762.1"/>
    </source>
</evidence>
<evidence type="ECO:0000313" key="2">
    <source>
        <dbReference type="Proteomes" id="UP000027725"/>
    </source>
</evidence>
<keyword evidence="2" id="KW-1185">Reference proteome</keyword>
<dbReference type="PANTHER" id="PTHR47623:SF1">
    <property type="entry name" value="OS09G0287300 PROTEIN"/>
    <property type="match status" value="1"/>
</dbReference>
<dbReference type="RefSeq" id="WP_038063087.1">
    <property type="nucleotide sequence ID" value="NZ_FOVB01000002.1"/>
</dbReference>
<organism evidence="1 2">
    <name type="scientific">Thioclava dalianensis</name>
    <dbReference type="NCBI Taxonomy" id="1185766"/>
    <lineage>
        <taxon>Bacteria</taxon>
        <taxon>Pseudomonadati</taxon>
        <taxon>Pseudomonadota</taxon>
        <taxon>Alphaproteobacteria</taxon>
        <taxon>Rhodobacterales</taxon>
        <taxon>Paracoccaceae</taxon>
        <taxon>Thioclava</taxon>
    </lineage>
</organism>
<dbReference type="AlphaFoldDB" id="A0A074U7Y0"/>
<proteinExistence type="predicted"/>
<name>A0A074U7Y0_9RHOB</name>
<dbReference type="Proteomes" id="UP000027725">
    <property type="component" value="Unassembled WGS sequence"/>
</dbReference>
<dbReference type="EMBL" id="JHEH01000004">
    <property type="protein sequence ID" value="KEP70762.1"/>
    <property type="molecule type" value="Genomic_DNA"/>
</dbReference>
<dbReference type="SUPFAM" id="SSF53254">
    <property type="entry name" value="Phosphoglycerate mutase-like"/>
    <property type="match status" value="1"/>
</dbReference>
<dbReference type="Gene3D" id="3.40.50.1240">
    <property type="entry name" value="Phosphoglycerate mutase-like"/>
    <property type="match status" value="1"/>
</dbReference>
<dbReference type="Pfam" id="PF00300">
    <property type="entry name" value="His_Phos_1"/>
    <property type="match status" value="1"/>
</dbReference>
<dbReference type="PANTHER" id="PTHR47623">
    <property type="entry name" value="OS09G0287300 PROTEIN"/>
    <property type="match status" value="1"/>
</dbReference>
<dbReference type="InterPro" id="IPR013078">
    <property type="entry name" value="His_Pase_superF_clade-1"/>
</dbReference>
<gene>
    <name evidence="1" type="ORF">DL1_13075</name>
</gene>
<dbReference type="eggNOG" id="COG2062">
    <property type="taxonomic scope" value="Bacteria"/>
</dbReference>
<dbReference type="InterPro" id="IPR029033">
    <property type="entry name" value="His_PPase_superfam"/>
</dbReference>
<sequence>MTPLGYRRLILTRHAKSSWDDPLIEDRDRPLNARGRRAAIELGDFLASRGLEPEEVLCSDTQRTRETWERLAGAVIETRPEIRCLDALYHASPETMLEVLRSANASSVMMLGHNPGIAEFARQLPAHPIHDPEFRRFPTGATLIIDFAIEDWSELVPGQGSTLDFFTPTRRG</sequence>